<organism evidence="1 2">
    <name type="scientific">Massilia genomosp. 1</name>
    <dbReference type="NCBI Taxonomy" id="2609280"/>
    <lineage>
        <taxon>Bacteria</taxon>
        <taxon>Pseudomonadati</taxon>
        <taxon>Pseudomonadota</taxon>
        <taxon>Betaproteobacteria</taxon>
        <taxon>Burkholderiales</taxon>
        <taxon>Oxalobacteraceae</taxon>
        <taxon>Telluria group</taxon>
        <taxon>Massilia</taxon>
    </lineage>
</organism>
<reference evidence="1 2" key="1">
    <citation type="submission" date="2019-10" db="EMBL/GenBank/DDBJ databases">
        <title>Taxonomy of Antarctic Massilia spp.: description of Massilia rubra sp. nov., Massilia aquatica sp. nov., Massilia mucilaginosa sp. nov., Massilia frigida sp. nov. isolated from streams, lakes and regoliths.</title>
        <authorList>
            <person name="Holochova P."/>
            <person name="Sedlacek I."/>
            <person name="Kralova S."/>
            <person name="Maslanova I."/>
            <person name="Busse H.-J."/>
            <person name="Stankova E."/>
            <person name="Vrbovska V."/>
            <person name="Kovarovic V."/>
            <person name="Bartak M."/>
            <person name="Svec P."/>
            <person name="Pantucek R."/>
        </authorList>
    </citation>
    <scope>NUCLEOTIDE SEQUENCE [LARGE SCALE GENOMIC DNA]</scope>
    <source>
        <strain evidence="1 2">CCM 8694</strain>
    </source>
</reference>
<gene>
    <name evidence="1" type="ORF">F1735_13200</name>
</gene>
<evidence type="ECO:0000313" key="1">
    <source>
        <dbReference type="EMBL" id="NHZ63250.1"/>
    </source>
</evidence>
<dbReference type="EMBL" id="WHJF01000029">
    <property type="protein sequence ID" value="NHZ63250.1"/>
    <property type="molecule type" value="Genomic_DNA"/>
</dbReference>
<evidence type="ECO:0000313" key="2">
    <source>
        <dbReference type="Proteomes" id="UP000610594"/>
    </source>
</evidence>
<proteinExistence type="predicted"/>
<sequence>MIVTQEVHRDRYGLVIVEIGPNFAKVFCEVKTITGKTTMEVSILLKSRRPTVLIASKRELGMLSIKLTKVGAKVDFELMD</sequence>
<name>A0ABX0MRM5_9BURK</name>
<keyword evidence="2" id="KW-1185">Reference proteome</keyword>
<protein>
    <submittedName>
        <fullName evidence="1">Uncharacterized protein</fullName>
    </submittedName>
</protein>
<accession>A0ABX0MRM5</accession>
<comment type="caution">
    <text evidence="1">The sequence shown here is derived from an EMBL/GenBank/DDBJ whole genome shotgun (WGS) entry which is preliminary data.</text>
</comment>
<dbReference type="RefSeq" id="WP_167237369.1">
    <property type="nucleotide sequence ID" value="NZ_WHJF01000029.1"/>
</dbReference>
<dbReference type="Proteomes" id="UP000610594">
    <property type="component" value="Unassembled WGS sequence"/>
</dbReference>